<evidence type="ECO:0000313" key="6">
    <source>
        <dbReference type="Proteomes" id="UP001174934"/>
    </source>
</evidence>
<dbReference type="PANTHER" id="PTHR12354:SF1">
    <property type="entry name" value="INTERFERON-RELATED DEVELOPMENTAL REGULATOR 1"/>
    <property type="match status" value="1"/>
</dbReference>
<feature type="compositionally biased region" description="Acidic residues" evidence="3">
    <location>
        <begin position="65"/>
        <end position="76"/>
    </location>
</feature>
<dbReference type="AlphaFoldDB" id="A0AA39XLM4"/>
<keyword evidence="2" id="KW-0175">Coiled coil</keyword>
<feature type="region of interest" description="Disordered" evidence="3">
    <location>
        <begin position="1"/>
        <end position="103"/>
    </location>
</feature>
<organism evidence="5 6">
    <name type="scientific">Bombardia bombarda</name>
    <dbReference type="NCBI Taxonomy" id="252184"/>
    <lineage>
        <taxon>Eukaryota</taxon>
        <taxon>Fungi</taxon>
        <taxon>Dikarya</taxon>
        <taxon>Ascomycota</taxon>
        <taxon>Pezizomycotina</taxon>
        <taxon>Sordariomycetes</taxon>
        <taxon>Sordariomycetidae</taxon>
        <taxon>Sordariales</taxon>
        <taxon>Lasiosphaeriaceae</taxon>
        <taxon>Bombardia</taxon>
    </lineage>
</organism>
<proteinExistence type="inferred from homology"/>
<feature type="domain" description="Interferon-related developmental regulator N-terminal" evidence="4">
    <location>
        <begin position="87"/>
        <end position="365"/>
    </location>
</feature>
<dbReference type="PANTHER" id="PTHR12354">
    <property type="entry name" value="INTERFERON-RELATED DEVELOPMENTAL REGULATOR"/>
    <property type="match status" value="1"/>
</dbReference>
<evidence type="ECO:0000259" key="4">
    <source>
        <dbReference type="Pfam" id="PF05004"/>
    </source>
</evidence>
<protein>
    <submittedName>
        <fullName evidence="5">Interferon-related developmental regulator-domain-containing protein</fullName>
    </submittedName>
</protein>
<comment type="similarity">
    <text evidence="1">Belongs to the IFRD family.</text>
</comment>
<feature type="compositionally biased region" description="Polar residues" evidence="3">
    <location>
        <begin position="22"/>
        <end position="58"/>
    </location>
</feature>
<feature type="compositionally biased region" description="Polar residues" evidence="3">
    <location>
        <begin position="373"/>
        <end position="383"/>
    </location>
</feature>
<dbReference type="InterPro" id="IPR011989">
    <property type="entry name" value="ARM-like"/>
</dbReference>
<feature type="region of interest" description="Disordered" evidence="3">
    <location>
        <begin position="459"/>
        <end position="482"/>
    </location>
</feature>
<dbReference type="InterPro" id="IPR039777">
    <property type="entry name" value="IFRD"/>
</dbReference>
<accession>A0AA39XLM4</accession>
<evidence type="ECO:0000313" key="5">
    <source>
        <dbReference type="EMBL" id="KAK0636313.1"/>
    </source>
</evidence>
<keyword evidence="6" id="KW-1185">Reference proteome</keyword>
<evidence type="ECO:0000256" key="1">
    <source>
        <dbReference type="ARBA" id="ARBA00008828"/>
    </source>
</evidence>
<feature type="region of interest" description="Disordered" evidence="3">
    <location>
        <begin position="371"/>
        <end position="393"/>
    </location>
</feature>
<evidence type="ECO:0000256" key="2">
    <source>
        <dbReference type="SAM" id="Coils"/>
    </source>
</evidence>
<name>A0AA39XLM4_9PEZI</name>
<gene>
    <name evidence="5" type="ORF">B0T17DRAFT_481854</name>
</gene>
<sequence length="482" mass="53492">MHDLRKKALLESGKTMSRKSQAKTSRSGISSAATESPASSRPGSRTNSRAPSRANSQPNSRYASEDDDDDADEYGNEDGLGYYDSENTQTSTESGSDIENDPDWVDRIESRIDELQDRKRQLSQREEDLYQYCRLIRHHYASVALKSDIHNISSALLRGIRSGGSTTERSLALEALTLTMLNCPSGTIFSQVSSALKFASKDGEEDMIKTSAIRALSIAMLYEGSKDDAESVLEFLLDIIESDGHVVDAPDNGKVVTAALRAWAFVATQMDDLESLSDRAMEAFMDQLDSTDPSVQMSAGTNIALLFEAARDSEEETGESSSLQHEQYRIMTRMGEIVRSHSKRVSRKDRRQLRSKFNSIITSLELGKGPGYSTASTQLSNPHTGGGSETRGGAAEELGYRTKIRIHNMYLIIDSWSLLARVETIKPILGNGFHIHFLENPVIRDLLGTAQVEYLASSSWKNKPKQNQEPKRGKKPNERFIF</sequence>
<dbReference type="EMBL" id="JAULSR010000001">
    <property type="protein sequence ID" value="KAK0636313.1"/>
    <property type="molecule type" value="Genomic_DNA"/>
</dbReference>
<feature type="coiled-coil region" evidence="2">
    <location>
        <begin position="105"/>
        <end position="132"/>
    </location>
</feature>
<dbReference type="SUPFAM" id="SSF48371">
    <property type="entry name" value="ARM repeat"/>
    <property type="match status" value="1"/>
</dbReference>
<dbReference type="Proteomes" id="UP001174934">
    <property type="component" value="Unassembled WGS sequence"/>
</dbReference>
<reference evidence="5" key="1">
    <citation type="submission" date="2023-06" db="EMBL/GenBank/DDBJ databases">
        <title>Genome-scale phylogeny and comparative genomics of the fungal order Sordariales.</title>
        <authorList>
            <consortium name="Lawrence Berkeley National Laboratory"/>
            <person name="Hensen N."/>
            <person name="Bonometti L."/>
            <person name="Westerberg I."/>
            <person name="Brannstrom I.O."/>
            <person name="Guillou S."/>
            <person name="Cros-Aarteil S."/>
            <person name="Calhoun S."/>
            <person name="Haridas S."/>
            <person name="Kuo A."/>
            <person name="Mondo S."/>
            <person name="Pangilinan J."/>
            <person name="Riley R."/>
            <person name="LaButti K."/>
            <person name="Andreopoulos B."/>
            <person name="Lipzen A."/>
            <person name="Chen C."/>
            <person name="Yanf M."/>
            <person name="Daum C."/>
            <person name="Ng V."/>
            <person name="Clum A."/>
            <person name="Steindorff A."/>
            <person name="Ohm R."/>
            <person name="Martin F."/>
            <person name="Silar P."/>
            <person name="Natvig D."/>
            <person name="Lalanne C."/>
            <person name="Gautier V."/>
            <person name="Ament-velasquez S.L."/>
            <person name="Kruys A."/>
            <person name="Hutchinson M.I."/>
            <person name="Powell A.J."/>
            <person name="Barry K."/>
            <person name="Miller A.N."/>
            <person name="Grigoriev I.V."/>
            <person name="Debuchy R."/>
            <person name="Gladieux P."/>
            <person name="Thoren M.H."/>
            <person name="Johannesson H."/>
        </authorList>
    </citation>
    <scope>NUCLEOTIDE SEQUENCE</scope>
    <source>
        <strain evidence="5">SMH3391-2</strain>
    </source>
</reference>
<dbReference type="Pfam" id="PF05004">
    <property type="entry name" value="IFRD"/>
    <property type="match status" value="1"/>
</dbReference>
<dbReference type="Gene3D" id="1.25.10.10">
    <property type="entry name" value="Leucine-rich Repeat Variant"/>
    <property type="match status" value="1"/>
</dbReference>
<feature type="compositionally biased region" description="Basic and acidic residues" evidence="3">
    <location>
        <begin position="466"/>
        <end position="482"/>
    </location>
</feature>
<evidence type="ECO:0000256" key="3">
    <source>
        <dbReference type="SAM" id="MobiDB-lite"/>
    </source>
</evidence>
<dbReference type="InterPro" id="IPR016024">
    <property type="entry name" value="ARM-type_fold"/>
</dbReference>
<dbReference type="InterPro" id="IPR007701">
    <property type="entry name" value="Interferon-rel_develop_reg_N"/>
</dbReference>
<feature type="compositionally biased region" description="Polar residues" evidence="3">
    <location>
        <begin position="85"/>
        <end position="95"/>
    </location>
</feature>
<comment type="caution">
    <text evidence="5">The sequence shown here is derived from an EMBL/GenBank/DDBJ whole genome shotgun (WGS) entry which is preliminary data.</text>
</comment>